<dbReference type="Pfam" id="PF02449">
    <property type="entry name" value="Glyco_hydro_42"/>
    <property type="match status" value="1"/>
</dbReference>
<keyword evidence="6" id="KW-0862">Zinc</keyword>
<dbReference type="Proteomes" id="UP000324996">
    <property type="component" value="Unassembled WGS sequence"/>
</dbReference>
<evidence type="ECO:0000256" key="9">
    <source>
        <dbReference type="PIRSR" id="PIRSR001084-1"/>
    </source>
</evidence>
<evidence type="ECO:0000313" key="14">
    <source>
        <dbReference type="EMBL" id="GER04265.1"/>
    </source>
</evidence>
<dbReference type="PANTHER" id="PTHR36447:SF2">
    <property type="entry name" value="BETA-GALACTOSIDASE YESZ"/>
    <property type="match status" value="1"/>
</dbReference>
<dbReference type="Gene3D" id="3.20.20.80">
    <property type="entry name" value="Glycosidases"/>
    <property type="match status" value="1"/>
</dbReference>
<evidence type="ECO:0000256" key="8">
    <source>
        <dbReference type="PIRNR" id="PIRNR001084"/>
    </source>
</evidence>
<dbReference type="InterPro" id="IPR003476">
    <property type="entry name" value="Glyco_hydro_42"/>
</dbReference>
<evidence type="ECO:0000256" key="6">
    <source>
        <dbReference type="ARBA" id="ARBA00022833"/>
    </source>
</evidence>
<evidence type="ECO:0000256" key="3">
    <source>
        <dbReference type="ARBA" id="ARBA00012756"/>
    </source>
</evidence>
<feature type="active site" description="Proton donor" evidence="9">
    <location>
        <position position="142"/>
    </location>
</feature>
<comment type="similarity">
    <text evidence="2 8">Belongs to the glycosyl hydrolase 42 family.</text>
</comment>
<evidence type="ECO:0000256" key="4">
    <source>
        <dbReference type="ARBA" id="ARBA00022723"/>
    </source>
</evidence>
<organism evidence="14 15">
    <name type="scientific">Iodidimonas nitroreducens</name>
    <dbReference type="NCBI Taxonomy" id="1236968"/>
    <lineage>
        <taxon>Bacteria</taxon>
        <taxon>Pseudomonadati</taxon>
        <taxon>Pseudomonadota</taxon>
        <taxon>Alphaproteobacteria</taxon>
        <taxon>Iodidimonadales</taxon>
        <taxon>Iodidimonadaceae</taxon>
        <taxon>Iodidimonas</taxon>
    </lineage>
</organism>
<evidence type="ECO:0000256" key="5">
    <source>
        <dbReference type="ARBA" id="ARBA00022801"/>
    </source>
</evidence>
<evidence type="ECO:0000259" key="11">
    <source>
        <dbReference type="Pfam" id="PF02449"/>
    </source>
</evidence>
<dbReference type="GO" id="GO:0009341">
    <property type="term" value="C:beta-galactosidase complex"/>
    <property type="evidence" value="ECO:0007669"/>
    <property type="project" value="InterPro"/>
</dbReference>
<keyword evidence="5 8" id="KW-0378">Hydrolase</keyword>
<evidence type="ECO:0000259" key="12">
    <source>
        <dbReference type="Pfam" id="PF08532"/>
    </source>
</evidence>
<evidence type="ECO:0000256" key="1">
    <source>
        <dbReference type="ARBA" id="ARBA00001412"/>
    </source>
</evidence>
<feature type="binding site" evidence="10">
    <location>
        <position position="325"/>
    </location>
    <ligand>
        <name>substrate</name>
    </ligand>
</feature>
<dbReference type="GO" id="GO:0046872">
    <property type="term" value="F:metal ion binding"/>
    <property type="evidence" value="ECO:0007669"/>
    <property type="project" value="UniProtKB-KW"/>
</dbReference>
<dbReference type="Gene3D" id="2.60.40.1180">
    <property type="entry name" value="Golgi alpha-mannosidase II"/>
    <property type="match status" value="1"/>
</dbReference>
<comment type="caution">
    <text evidence="14">The sequence shown here is derived from an EMBL/GenBank/DDBJ whole genome shotgun (WGS) entry which is preliminary data.</text>
</comment>
<reference evidence="14 15" key="1">
    <citation type="submission" date="2019-09" db="EMBL/GenBank/DDBJ databases">
        <title>NBRP : Genome information of microbial organism related human and environment.</title>
        <authorList>
            <person name="Hattori M."/>
            <person name="Oshima K."/>
            <person name="Inaba H."/>
            <person name="Suda W."/>
            <person name="Sakamoto M."/>
            <person name="Iino T."/>
            <person name="Kitahara M."/>
            <person name="Oshida Y."/>
            <person name="Iida T."/>
            <person name="Kudo T."/>
            <person name="Itoh T."/>
            <person name="Ohkuma M."/>
        </authorList>
    </citation>
    <scope>NUCLEOTIDE SEQUENCE [LARGE SCALE GENOMIC DNA]</scope>
    <source>
        <strain evidence="14 15">Q-1</strain>
    </source>
</reference>
<keyword evidence="7 8" id="KW-0326">Glycosidase</keyword>
<dbReference type="GO" id="GO:0004565">
    <property type="term" value="F:beta-galactosidase activity"/>
    <property type="evidence" value="ECO:0007669"/>
    <property type="project" value="UniProtKB-EC"/>
</dbReference>
<evidence type="ECO:0000256" key="7">
    <source>
        <dbReference type="ARBA" id="ARBA00023295"/>
    </source>
</evidence>
<sequence>MLGVCYYPEHWSPALWPDDARRMADLGLKMVRIGEFAWSRLEPKPGAWQIDWLDQAIETLANAGLKIVIGTPTATPPKWLIDAHPDILPVDPHTGRVRGFGSRRHYDFSSRLYRDLAAGISEKLARHYGGHKAVIGWQTDNELCCHETALSISPQAVVAFRDWCRARYGTIAALNEAWGNVFWSMEYNDFSEIEAPYGAVTETAPAHRLAFRRFTSDQVALWHRAMIAAIRPHAGDQFITHNFIPMAETGVDNFALARGLDFASYDNYPLGRTDLVLADAGAEEFQRFMRTGHPDLGAWTFDQSRCLTPSRQFWVMEQQPGPVNWARHNPRPASGMVRLWTLEAFAHGATCVSYFRWRQAPFAQEQMHAGLLRPDHSEAEAWPEIKAVEAEIRQLKLADLPAPKPKIAMIVSAPSQWVTEIERQGDSYDHESLMRQYYTAFRSLGLDVDIVSTEDDLTGYRLICAPVLSIISEAEVEALQKSGATLVFGPRSGGKTADCAIPEGLAPGALRALLPIRILMAETLRPGCGGSLLWQGKHYSARAWRDHVDPGPAECLARFDDGSPALVQSGQAYYLAGLTDAPFLRDFFRHLCALPGLDLPTLDLPDDLRISRRGGLVFAFNYAAKAQPAPAPDGADFVLGSAMIPAHDVAIWKDI</sequence>
<name>A0A5A7N9H3_9PROT</name>
<gene>
    <name evidence="14" type="ORF">JCM17846_19470</name>
</gene>
<dbReference type="InterPro" id="IPR013529">
    <property type="entry name" value="Glyco_hydro_42_N"/>
</dbReference>
<dbReference type="InterPro" id="IPR017853">
    <property type="entry name" value="GH"/>
</dbReference>
<dbReference type="RefSeq" id="WP_042084923.1">
    <property type="nucleotide sequence ID" value="NZ_BKCN01000009.1"/>
</dbReference>
<accession>A0A5A7N9H3</accession>
<dbReference type="EMBL" id="BKCN01000009">
    <property type="protein sequence ID" value="GER04265.1"/>
    <property type="molecule type" value="Genomic_DNA"/>
</dbReference>
<dbReference type="Pfam" id="PF08533">
    <property type="entry name" value="Glyco_hydro_42C"/>
    <property type="match status" value="1"/>
</dbReference>
<dbReference type="EC" id="3.2.1.23" evidence="3 8"/>
<feature type="domain" description="Beta-galactosidase trimerisation" evidence="12">
    <location>
        <begin position="407"/>
        <end position="592"/>
    </location>
</feature>
<dbReference type="InterPro" id="IPR013738">
    <property type="entry name" value="Beta_galactosidase_Trimer"/>
</dbReference>
<dbReference type="SUPFAM" id="SSF52317">
    <property type="entry name" value="Class I glutamine amidotransferase-like"/>
    <property type="match status" value="1"/>
</dbReference>
<dbReference type="InterPro" id="IPR013739">
    <property type="entry name" value="Beta_galactosidase_C"/>
</dbReference>
<dbReference type="PANTHER" id="PTHR36447">
    <property type="entry name" value="BETA-GALACTOSIDASE GANA"/>
    <property type="match status" value="1"/>
</dbReference>
<dbReference type="Gene3D" id="3.40.50.880">
    <property type="match status" value="1"/>
</dbReference>
<feature type="domain" description="Glycoside hydrolase family 42 N-terminal" evidence="11">
    <location>
        <begin position="5"/>
        <end position="394"/>
    </location>
</feature>
<dbReference type="CDD" id="cd03143">
    <property type="entry name" value="A4_beta-galactosidase_middle_domain"/>
    <property type="match status" value="1"/>
</dbReference>
<dbReference type="AlphaFoldDB" id="A0A5A7N9H3"/>
<feature type="active site" description="Nucleophile" evidence="9">
    <location>
        <position position="317"/>
    </location>
</feature>
<dbReference type="GO" id="GO:0006012">
    <property type="term" value="P:galactose metabolic process"/>
    <property type="evidence" value="ECO:0007669"/>
    <property type="project" value="InterPro"/>
</dbReference>
<evidence type="ECO:0000256" key="2">
    <source>
        <dbReference type="ARBA" id="ARBA00005940"/>
    </source>
</evidence>
<dbReference type="SUPFAM" id="SSF51011">
    <property type="entry name" value="Glycosyl hydrolase domain"/>
    <property type="match status" value="1"/>
</dbReference>
<dbReference type="InterPro" id="IPR013780">
    <property type="entry name" value="Glyco_hydro_b"/>
</dbReference>
<evidence type="ECO:0000313" key="15">
    <source>
        <dbReference type="Proteomes" id="UP000324996"/>
    </source>
</evidence>
<protein>
    <recommendedName>
        <fullName evidence="3 8">Beta-galactosidase</fullName>
        <shortName evidence="8">Beta-gal</shortName>
        <ecNumber evidence="3 8">3.2.1.23</ecNumber>
    </recommendedName>
</protein>
<proteinExistence type="inferred from homology"/>
<feature type="domain" description="Beta-galactosidase C-terminal" evidence="13">
    <location>
        <begin position="608"/>
        <end position="653"/>
    </location>
</feature>
<feature type="binding site" evidence="10">
    <location>
        <position position="141"/>
    </location>
    <ligand>
        <name>substrate</name>
    </ligand>
</feature>
<keyword evidence="4" id="KW-0479">Metal-binding</keyword>
<dbReference type="SUPFAM" id="SSF51445">
    <property type="entry name" value="(Trans)glycosidases"/>
    <property type="match status" value="1"/>
</dbReference>
<dbReference type="Pfam" id="PF08532">
    <property type="entry name" value="Glyco_hydro_42M"/>
    <property type="match status" value="1"/>
</dbReference>
<comment type="catalytic activity">
    <reaction evidence="1 8">
        <text>Hydrolysis of terminal non-reducing beta-D-galactose residues in beta-D-galactosides.</text>
        <dbReference type="EC" id="3.2.1.23"/>
    </reaction>
</comment>
<dbReference type="InterPro" id="IPR029062">
    <property type="entry name" value="Class_I_gatase-like"/>
</dbReference>
<evidence type="ECO:0000259" key="13">
    <source>
        <dbReference type="Pfam" id="PF08533"/>
    </source>
</evidence>
<dbReference type="PIRSF" id="PIRSF001084">
    <property type="entry name" value="B-galactosidase"/>
    <property type="match status" value="1"/>
</dbReference>
<keyword evidence="15" id="KW-1185">Reference proteome</keyword>
<evidence type="ECO:0000256" key="10">
    <source>
        <dbReference type="PIRSR" id="PIRSR001084-2"/>
    </source>
</evidence>
<feature type="binding site" evidence="10">
    <location>
        <position position="103"/>
    </location>
    <ligand>
        <name>substrate</name>
    </ligand>
</feature>